<name>A0ACC5X0H2_PANGG</name>
<reference evidence="1 2" key="1">
    <citation type="journal article" date="2022" name="bioRxiv">
        <title>An ancient truncated duplication of the anti-Mullerian hormone receptor type 2 gene is a potential conserved master sex determinant in the Pangasiidae catfish family.</title>
        <authorList>
            <person name="Wen M."/>
            <person name="Pan Q."/>
            <person name="Jouanno E."/>
            <person name="Montfort J."/>
            <person name="Zahm M."/>
            <person name="Cabau C."/>
            <person name="Klopp C."/>
            <person name="Iampietro C."/>
            <person name="Roques C."/>
            <person name="Bouchez O."/>
            <person name="Castinel A."/>
            <person name="Donnadieu C."/>
            <person name="Parrinello H."/>
            <person name="Poncet C."/>
            <person name="Belmonte E."/>
            <person name="Gautier V."/>
            <person name="Avarre J.-C."/>
            <person name="Dugue R."/>
            <person name="Gustiano R."/>
            <person name="Ha T.T.T."/>
            <person name="Campet M."/>
            <person name="Sriphairoj K."/>
            <person name="Ribolli J."/>
            <person name="de Almeida F.L."/>
            <person name="Desvignes T."/>
            <person name="Postlethwait J.H."/>
            <person name="Bucao C.F."/>
            <person name="Robinson-Rechavi M."/>
            <person name="Bobe J."/>
            <person name="Herpin A."/>
            <person name="Guiguen Y."/>
        </authorList>
    </citation>
    <scope>NUCLEOTIDE SEQUENCE [LARGE SCALE GENOMIC DNA]</scope>
    <source>
        <strain evidence="1">YG-Dec2019</strain>
    </source>
</reference>
<dbReference type="EMBL" id="CM040465">
    <property type="protein sequence ID" value="MCI4384411.1"/>
    <property type="molecule type" value="Genomic_DNA"/>
</dbReference>
<comment type="caution">
    <text evidence="1">The sequence shown here is derived from an EMBL/GenBank/DDBJ whole genome shotgun (WGS) entry which is preliminary data.</text>
</comment>
<gene>
    <name evidence="1" type="ORF">PGIGA_G00038340</name>
</gene>
<keyword evidence="2" id="KW-1185">Reference proteome</keyword>
<accession>A0ACC5X0H2</accession>
<organism evidence="1 2">
    <name type="scientific">Pangasianodon gigas</name>
    <name type="common">Mekong giant catfish</name>
    <name type="synonym">Pangasius gigas</name>
    <dbReference type="NCBI Taxonomy" id="30993"/>
    <lineage>
        <taxon>Eukaryota</taxon>
        <taxon>Metazoa</taxon>
        <taxon>Chordata</taxon>
        <taxon>Craniata</taxon>
        <taxon>Vertebrata</taxon>
        <taxon>Euteleostomi</taxon>
        <taxon>Actinopterygii</taxon>
        <taxon>Neopterygii</taxon>
        <taxon>Teleostei</taxon>
        <taxon>Ostariophysi</taxon>
        <taxon>Siluriformes</taxon>
        <taxon>Pangasiidae</taxon>
        <taxon>Pangasianodon</taxon>
    </lineage>
</organism>
<proteinExistence type="predicted"/>
<protein>
    <submittedName>
        <fullName evidence="1">Uncharacterized protein</fullName>
    </submittedName>
</protein>
<dbReference type="Proteomes" id="UP000829447">
    <property type="component" value="Linkage Group LG12"/>
</dbReference>
<evidence type="ECO:0000313" key="1">
    <source>
        <dbReference type="EMBL" id="MCI4384411.1"/>
    </source>
</evidence>
<evidence type="ECO:0000313" key="2">
    <source>
        <dbReference type="Proteomes" id="UP000829447"/>
    </source>
</evidence>
<sequence>MLCLTIFLLFWFTFWITPWPSCIVSICVLTSACPTTLKSALHFLFCSLDFALYLDPSLLDLMTRGLLLQHPLSVRLEYGEKPESIFCLPCLIATTIKFYVGTSKNIKALHSSTAIFTLLASGYQ</sequence>